<feature type="transmembrane region" description="Helical" evidence="1">
    <location>
        <begin position="854"/>
        <end position="872"/>
    </location>
</feature>
<dbReference type="RefSeq" id="XP_001027042.2">
    <property type="nucleotide sequence ID" value="XM_001027042.2"/>
</dbReference>
<dbReference type="InParanoid" id="Q24GD0"/>
<evidence type="ECO:0000256" key="1">
    <source>
        <dbReference type="SAM" id="Phobius"/>
    </source>
</evidence>
<keyword evidence="3" id="KW-1185">Reference proteome</keyword>
<dbReference type="HOGENOM" id="CLU_003191_0_0_1"/>
<feature type="transmembrane region" description="Helical" evidence="1">
    <location>
        <begin position="799"/>
        <end position="818"/>
    </location>
</feature>
<organism evidence="2 3">
    <name type="scientific">Tetrahymena thermophila (strain SB210)</name>
    <dbReference type="NCBI Taxonomy" id="312017"/>
    <lineage>
        <taxon>Eukaryota</taxon>
        <taxon>Sar</taxon>
        <taxon>Alveolata</taxon>
        <taxon>Ciliophora</taxon>
        <taxon>Intramacronucleata</taxon>
        <taxon>Oligohymenophorea</taxon>
        <taxon>Hymenostomatida</taxon>
        <taxon>Tetrahymenina</taxon>
        <taxon>Tetrahymenidae</taxon>
        <taxon>Tetrahymena</taxon>
    </lineage>
</organism>
<dbReference type="GeneID" id="7838650"/>
<dbReference type="EMBL" id="GG662258">
    <property type="protein sequence ID" value="EAS06800.2"/>
    <property type="molecule type" value="Genomic_DNA"/>
</dbReference>
<feature type="transmembrane region" description="Helical" evidence="1">
    <location>
        <begin position="663"/>
        <end position="685"/>
    </location>
</feature>
<keyword evidence="1" id="KW-1133">Transmembrane helix</keyword>
<reference evidence="3" key="1">
    <citation type="journal article" date="2006" name="PLoS Biol.">
        <title>Macronuclear genome sequence of the ciliate Tetrahymena thermophila, a model eukaryote.</title>
        <authorList>
            <person name="Eisen J.A."/>
            <person name="Coyne R.S."/>
            <person name="Wu M."/>
            <person name="Wu D."/>
            <person name="Thiagarajan M."/>
            <person name="Wortman J.R."/>
            <person name="Badger J.H."/>
            <person name="Ren Q."/>
            <person name="Amedeo P."/>
            <person name="Jones K.M."/>
            <person name="Tallon L.J."/>
            <person name="Delcher A.L."/>
            <person name="Salzberg S.L."/>
            <person name="Silva J.C."/>
            <person name="Haas B.J."/>
            <person name="Majoros W.H."/>
            <person name="Farzad M."/>
            <person name="Carlton J.M."/>
            <person name="Smith R.K. Jr."/>
            <person name="Garg J."/>
            <person name="Pearlman R.E."/>
            <person name="Karrer K.M."/>
            <person name="Sun L."/>
            <person name="Manning G."/>
            <person name="Elde N.C."/>
            <person name="Turkewitz A.P."/>
            <person name="Asai D.J."/>
            <person name="Wilkes D.E."/>
            <person name="Wang Y."/>
            <person name="Cai H."/>
            <person name="Collins K."/>
            <person name="Stewart B.A."/>
            <person name="Lee S.R."/>
            <person name="Wilamowska K."/>
            <person name="Weinberg Z."/>
            <person name="Ruzzo W.L."/>
            <person name="Wloga D."/>
            <person name="Gaertig J."/>
            <person name="Frankel J."/>
            <person name="Tsao C.-C."/>
            <person name="Gorovsky M.A."/>
            <person name="Keeling P.J."/>
            <person name="Waller R.F."/>
            <person name="Patron N.J."/>
            <person name="Cherry J.M."/>
            <person name="Stover N.A."/>
            <person name="Krieger C.J."/>
            <person name="del Toro C."/>
            <person name="Ryder H.F."/>
            <person name="Williamson S.C."/>
            <person name="Barbeau R.A."/>
            <person name="Hamilton E.P."/>
            <person name="Orias E."/>
        </authorList>
    </citation>
    <scope>NUCLEOTIDE SEQUENCE [LARGE SCALE GENOMIC DNA]</scope>
    <source>
        <strain evidence="3">SB210</strain>
    </source>
</reference>
<dbReference type="AlphaFoldDB" id="Q24GD0"/>
<sequence>MAAQVLQINEIFMDNIQPLSNNNKHQFAINFINITSFNIQNSQFFDNFISFLQVNEQQLQNSQLLYQREAKLLKSSFINNKINLEAPLILLNNLDQVILDNLTLKLNKLNQNTFSSFIQVNQCYNITLTECIFQDNINSDGYGGVLQLTETQKVDIQYSHFISNQCLQKNGGAINFINAQYLGTLDINFSAFVLNQAILSTGGAINLSKVNLILKNSQIESNKAQIGGGIYYQSIVPDFVLLLQKGIKQNNTIQNNYAKIYGKNLGSTLRKIFISQKDISIQSSHIINSKNNQLEVEGIQSGDQIIFEKIQILDEEGTPVYIPSTQNQISLSDDILLIIRQINLEITCDQLNIQMQCVGNLKSSNYQNGGFYLTVKPMYKPQSTMIMKIRSNVFPQLVDSNNNIQFNQGQLDLQVILNFDQCKIGYIQKQFSNSIICESCPEGKYSLDILDGECKKCPDSAEYCQGSKIQLKNGYWRSNEFTDEIIYCKDNPDVCQPESNQSKFNCKRGYIGIICGSCDIYGKIWDDSYAEYITSKQCYKCSDNIMLIFFNNLLKFFVVMAYIFFMVRSLQKQLYVKLLGHYVKKSGILFLSNTYKSDRQKIFSKILNDHLQIISLVYSLFNNFMAITVPVQISGNPLGAISKSIDCLYAKDPSLQPLWFYQLLWSLLQPILIIILYFIIGYISLKFKQNLFIRHARAALIFIYFYYFVSIITMLSKSMNCVQIGDQKYMDLDYNIQCYDPKYHLPYIFIFCLPLLIIYGIIIPIILFVSVYLVRKGKKSFFIKVQYSYIFAGLRDKMYYWEFYKIIYKASLIIIFILLKENNLIQVLLMNIIMSLNIFLVGKSKPYTLQNYNDLQHFSNLLCILALNLLYIQQISSQQIQQTVFQVITVLIIVLPNLQLFLQLIFGMVNIQIKANKTDNNLVQNLLFKLKLKYPNKFTNVQIISNQKIRSLIKLKSVQMKFKILLKFLKNYNFYNEEQLLVQFNLESQFIAIPSERKELERMRNSNLNFLTSSSKSEIDNNLNYLKQISYKSQQMRRTFNNLQQQTASNIDLITPQNYAQNQENLNILLNTLEFENKIDKQKSLNF</sequence>
<dbReference type="PANTHER" id="PTHR11319">
    <property type="entry name" value="G PROTEIN-COUPLED RECEPTOR-RELATED"/>
    <property type="match status" value="1"/>
</dbReference>
<protein>
    <submittedName>
        <fullName evidence="2">Transmembrane protein, putative</fullName>
    </submittedName>
</protein>
<feature type="transmembrane region" description="Helical" evidence="1">
    <location>
        <begin position="545"/>
        <end position="567"/>
    </location>
</feature>
<dbReference type="OrthoDB" id="77931at2759"/>
<accession>Q24GD0</accession>
<dbReference type="PANTHER" id="PTHR11319:SF35">
    <property type="entry name" value="OUTER MEMBRANE PROTEIN PMPC-RELATED"/>
    <property type="match status" value="1"/>
</dbReference>
<evidence type="ECO:0000313" key="2">
    <source>
        <dbReference type="EMBL" id="EAS06800.2"/>
    </source>
</evidence>
<feature type="transmembrane region" description="Helical" evidence="1">
    <location>
        <begin position="611"/>
        <end position="633"/>
    </location>
</feature>
<keyword evidence="1 2" id="KW-0812">Transmembrane</keyword>
<feature type="transmembrane region" description="Helical" evidence="1">
    <location>
        <begin position="697"/>
        <end position="716"/>
    </location>
</feature>
<dbReference type="Proteomes" id="UP000009168">
    <property type="component" value="Unassembled WGS sequence"/>
</dbReference>
<proteinExistence type="predicted"/>
<name>Q24GD0_TETTS</name>
<feature type="transmembrane region" description="Helical" evidence="1">
    <location>
        <begin position="747"/>
        <end position="774"/>
    </location>
</feature>
<dbReference type="KEGG" id="tet:TTHERM_00901690"/>
<gene>
    <name evidence="2" type="ORF">TTHERM_00901690</name>
</gene>
<evidence type="ECO:0000313" key="3">
    <source>
        <dbReference type="Proteomes" id="UP000009168"/>
    </source>
</evidence>
<keyword evidence="1" id="KW-0472">Membrane</keyword>
<feature type="transmembrane region" description="Helical" evidence="1">
    <location>
        <begin position="824"/>
        <end position="842"/>
    </location>
</feature>
<feature type="transmembrane region" description="Helical" evidence="1">
    <location>
        <begin position="884"/>
        <end position="906"/>
    </location>
</feature>